<accession>A0AA86NH39</accession>
<keyword evidence="1" id="KW-0175">Coiled coil</keyword>
<evidence type="ECO:0000313" key="5">
    <source>
        <dbReference type="Proteomes" id="UP001642409"/>
    </source>
</evidence>
<feature type="compositionally biased region" description="Low complexity" evidence="2">
    <location>
        <begin position="185"/>
        <end position="205"/>
    </location>
</feature>
<dbReference type="EMBL" id="CATOUU010000187">
    <property type="protein sequence ID" value="CAI9919822.1"/>
    <property type="molecule type" value="Genomic_DNA"/>
</dbReference>
<evidence type="ECO:0000256" key="2">
    <source>
        <dbReference type="SAM" id="MobiDB-lite"/>
    </source>
</evidence>
<evidence type="ECO:0000256" key="1">
    <source>
        <dbReference type="SAM" id="Coils"/>
    </source>
</evidence>
<organism evidence="3">
    <name type="scientific">Hexamita inflata</name>
    <dbReference type="NCBI Taxonomy" id="28002"/>
    <lineage>
        <taxon>Eukaryota</taxon>
        <taxon>Metamonada</taxon>
        <taxon>Diplomonadida</taxon>
        <taxon>Hexamitidae</taxon>
        <taxon>Hexamitinae</taxon>
        <taxon>Hexamita</taxon>
    </lineage>
</organism>
<protein>
    <submittedName>
        <fullName evidence="4">Hypothetical_protein</fullName>
    </submittedName>
</protein>
<dbReference type="Proteomes" id="UP001642409">
    <property type="component" value="Unassembled WGS sequence"/>
</dbReference>
<evidence type="ECO:0000313" key="4">
    <source>
        <dbReference type="EMBL" id="CAL6081929.1"/>
    </source>
</evidence>
<gene>
    <name evidence="4" type="ORF">HINF_LOCUS60721</name>
    <name evidence="3" type="ORF">HINF_LOCUS7467</name>
</gene>
<dbReference type="EMBL" id="CAXDID020000358">
    <property type="protein sequence ID" value="CAL6081929.1"/>
    <property type="molecule type" value="Genomic_DNA"/>
</dbReference>
<comment type="caution">
    <text evidence="3">The sequence shown here is derived from an EMBL/GenBank/DDBJ whole genome shotgun (WGS) entry which is preliminary data.</text>
</comment>
<dbReference type="AlphaFoldDB" id="A0AA86NH39"/>
<sequence length="587" mass="68510">MNLSKYQEFPDIKINKKRFASEEKQSVTQTLFTDFRLGEIIKSMSENIEQLNQSQIIIDEHGQQIEVQTDPELNLSMADSQVISSQTIVHRPQANSTTQMLAALQDFSLHHKMNTSLSNSQQIISAQDLLNSEPEQHLEEQNEKQTLQSSNQTNLFNVLAQFSAPTIHQDTVLSSQQLQNIIQQNTHQSTQTEQNQQSSFQQTLNEYAESQTQHEYNYISLLNNECQTEIRQFKDFESQTEINKIMFRLNTISLQTEPQNENKHQQTNEIIIEVKDNTTQVHFVQNDQLTQTELNIKDSCTQMQTKIMQMNQVKYQGFDFQFNISKSSQTDKQLIQMDKIRYQLMLVDQKQAYKEYQIILTQYQTFNAKLEITSPVYKNLGSSVCQIDSPSMLQQQLKSFQRITFDLQKQLLNQNELQAEIDQNFKLIQDLQNQVNALNETNNALNLQVTEEQQKFALLEQANVLLEKQVKDLLAEKDLVQKQLNEWNFKSPINQSPLLGQLENKMNRLEYLAKENEELHDSVLNLSCEVKLMKLQIEQKENKEKQNFQPQTKLNPNLLLLQKQLQMQQSELDRLQLDNQALLQVLK</sequence>
<evidence type="ECO:0000313" key="3">
    <source>
        <dbReference type="EMBL" id="CAI9919822.1"/>
    </source>
</evidence>
<name>A0AA86NH39_9EUKA</name>
<reference evidence="3" key="1">
    <citation type="submission" date="2023-06" db="EMBL/GenBank/DDBJ databases">
        <authorList>
            <person name="Kurt Z."/>
        </authorList>
    </citation>
    <scope>NUCLEOTIDE SEQUENCE</scope>
</reference>
<feature type="region of interest" description="Disordered" evidence="2">
    <location>
        <begin position="185"/>
        <end position="206"/>
    </location>
</feature>
<reference evidence="4 5" key="2">
    <citation type="submission" date="2024-07" db="EMBL/GenBank/DDBJ databases">
        <authorList>
            <person name="Akdeniz Z."/>
        </authorList>
    </citation>
    <scope>NUCLEOTIDE SEQUENCE [LARGE SCALE GENOMIC DNA]</scope>
</reference>
<feature type="coiled-coil region" evidence="1">
    <location>
        <begin position="414"/>
        <end position="585"/>
    </location>
</feature>
<keyword evidence="5" id="KW-1185">Reference proteome</keyword>
<proteinExistence type="predicted"/>